<reference evidence="2 3" key="1">
    <citation type="submission" date="2017-06" db="EMBL/GenBank/DDBJ databases">
        <title>Genome sequencing of cyanobaciteial culture collection at National Institute for Environmental Studies (NIES).</title>
        <authorList>
            <person name="Hirose Y."/>
            <person name="Shimura Y."/>
            <person name="Fujisawa T."/>
            <person name="Nakamura Y."/>
            <person name="Kawachi M."/>
        </authorList>
    </citation>
    <scope>NUCLEOTIDE SEQUENCE [LARGE SCALE GENOMIC DNA]</scope>
    <source>
        <strain evidence="2 3">NIES-267</strain>
    </source>
</reference>
<evidence type="ECO:0000313" key="2">
    <source>
        <dbReference type="EMBL" id="BAY83325.1"/>
    </source>
</evidence>
<evidence type="ECO:0000256" key="1">
    <source>
        <dbReference type="SAM" id="MobiDB-lite"/>
    </source>
</evidence>
<gene>
    <name evidence="2" type="ORF">NIES267_28120</name>
</gene>
<protein>
    <submittedName>
        <fullName evidence="2">Uncharacterized protein</fullName>
    </submittedName>
</protein>
<feature type="region of interest" description="Disordered" evidence="1">
    <location>
        <begin position="16"/>
        <end position="35"/>
    </location>
</feature>
<sequence length="35" mass="3973">MYQTMTLVMAAELDSYGKNFERSRESEVGDSNNKA</sequence>
<dbReference type="AlphaFoldDB" id="A0A1Z4LQ06"/>
<name>A0A1Z4LQ06_9CYAN</name>
<organism evidence="2 3">
    <name type="scientific">Calothrix parasitica NIES-267</name>
    <dbReference type="NCBI Taxonomy" id="1973488"/>
    <lineage>
        <taxon>Bacteria</taxon>
        <taxon>Bacillati</taxon>
        <taxon>Cyanobacteriota</taxon>
        <taxon>Cyanophyceae</taxon>
        <taxon>Nostocales</taxon>
        <taxon>Calotrichaceae</taxon>
        <taxon>Calothrix</taxon>
    </lineage>
</organism>
<dbReference type="EMBL" id="AP018227">
    <property type="protein sequence ID" value="BAY83325.1"/>
    <property type="molecule type" value="Genomic_DNA"/>
</dbReference>
<proteinExistence type="predicted"/>
<accession>A0A1Z4LQ06</accession>
<dbReference type="Proteomes" id="UP000218418">
    <property type="component" value="Chromosome"/>
</dbReference>
<keyword evidence="3" id="KW-1185">Reference proteome</keyword>
<evidence type="ECO:0000313" key="3">
    <source>
        <dbReference type="Proteomes" id="UP000218418"/>
    </source>
</evidence>